<dbReference type="eggNOG" id="ENOG502SG8Z">
    <property type="taxonomic scope" value="Eukaryota"/>
</dbReference>
<evidence type="ECO:0000313" key="3">
    <source>
        <dbReference type="EMBL" id="EFA09744.2"/>
    </source>
</evidence>
<keyword evidence="2" id="KW-0812">Transmembrane</keyword>
<proteinExistence type="predicted"/>
<keyword evidence="2" id="KW-0472">Membrane</keyword>
<dbReference type="HOGENOM" id="CLU_1191244_0_0_1"/>
<feature type="region of interest" description="Disordered" evidence="1">
    <location>
        <begin position="131"/>
        <end position="150"/>
    </location>
</feature>
<dbReference type="InParanoid" id="D6WZ87"/>
<evidence type="ECO:0000313" key="4">
    <source>
        <dbReference type="Proteomes" id="UP000007266"/>
    </source>
</evidence>
<dbReference type="OrthoDB" id="8069116at2759"/>
<accession>D6WZ87</accession>
<organism evidence="3 4">
    <name type="scientific">Tribolium castaneum</name>
    <name type="common">Red flour beetle</name>
    <dbReference type="NCBI Taxonomy" id="7070"/>
    <lineage>
        <taxon>Eukaryota</taxon>
        <taxon>Metazoa</taxon>
        <taxon>Ecdysozoa</taxon>
        <taxon>Arthropoda</taxon>
        <taxon>Hexapoda</taxon>
        <taxon>Insecta</taxon>
        <taxon>Pterygota</taxon>
        <taxon>Neoptera</taxon>
        <taxon>Endopterygota</taxon>
        <taxon>Coleoptera</taxon>
        <taxon>Polyphaga</taxon>
        <taxon>Cucujiformia</taxon>
        <taxon>Tenebrionidae</taxon>
        <taxon>Tenebrionidae incertae sedis</taxon>
        <taxon>Tribolium</taxon>
    </lineage>
</organism>
<sequence length="222" mass="24453">MYSGGRASSEMGLPGCKWFVISVCCMTGIYGYSIRPIEDENGQPINLDRDFLFTYDTRQFLDSFEDREKEMVDGSKFEATKPPGDSTSTPLDSWSVVWYIASFGGLIVFFLIVSCSEWCCRRALRNSQSCGRSAPAAAAPSVPDTPPPSYDQFAPPSYESICLGRNGRGGEKSEYDIYVVPVHAFGTIMESRQEDAPPSYFSASGRSFVPAVTESNQVSRVT</sequence>
<gene>
    <name evidence="3" type="primary">AUGUSTUS-3.0.2_11883</name>
    <name evidence="3" type="ORF">TcasGA2_TC011883</name>
</gene>
<dbReference type="EMBL" id="KQ971372">
    <property type="protein sequence ID" value="EFA09744.2"/>
    <property type="molecule type" value="Genomic_DNA"/>
</dbReference>
<keyword evidence="2" id="KW-1133">Transmembrane helix</keyword>
<feature type="transmembrane region" description="Helical" evidence="2">
    <location>
        <begin position="12"/>
        <end position="32"/>
    </location>
</feature>
<name>D6WZ87_TRICA</name>
<keyword evidence="4" id="KW-1185">Reference proteome</keyword>
<dbReference type="Proteomes" id="UP000007266">
    <property type="component" value="Linkage group 9"/>
</dbReference>
<dbReference type="AlphaFoldDB" id="D6WZ87"/>
<evidence type="ECO:0000256" key="2">
    <source>
        <dbReference type="SAM" id="Phobius"/>
    </source>
</evidence>
<feature type="transmembrane region" description="Helical" evidence="2">
    <location>
        <begin position="96"/>
        <end position="115"/>
    </location>
</feature>
<protein>
    <submittedName>
        <fullName evidence="3">Uncharacterized protein</fullName>
    </submittedName>
</protein>
<feature type="compositionally biased region" description="Low complexity" evidence="1">
    <location>
        <begin position="133"/>
        <end position="142"/>
    </location>
</feature>
<evidence type="ECO:0000256" key="1">
    <source>
        <dbReference type="SAM" id="MobiDB-lite"/>
    </source>
</evidence>
<reference evidence="3 4" key="2">
    <citation type="journal article" date="2010" name="Nucleic Acids Res.">
        <title>BeetleBase in 2010: revisions to provide comprehensive genomic information for Tribolium castaneum.</title>
        <authorList>
            <person name="Kim H.S."/>
            <person name="Murphy T."/>
            <person name="Xia J."/>
            <person name="Caragea D."/>
            <person name="Park Y."/>
            <person name="Beeman R.W."/>
            <person name="Lorenzen M.D."/>
            <person name="Butcher S."/>
            <person name="Manak J.R."/>
            <person name="Brown S.J."/>
        </authorList>
    </citation>
    <scope>GENOME REANNOTATION</scope>
    <source>
        <strain evidence="3 4">Georgia GA2</strain>
    </source>
</reference>
<reference evidence="3 4" key="1">
    <citation type="journal article" date="2008" name="Nature">
        <title>The genome of the model beetle and pest Tribolium castaneum.</title>
        <authorList>
            <consortium name="Tribolium Genome Sequencing Consortium"/>
            <person name="Richards S."/>
            <person name="Gibbs R.A."/>
            <person name="Weinstock G.M."/>
            <person name="Brown S.J."/>
            <person name="Denell R."/>
            <person name="Beeman R.W."/>
            <person name="Gibbs R."/>
            <person name="Beeman R.W."/>
            <person name="Brown S.J."/>
            <person name="Bucher G."/>
            <person name="Friedrich M."/>
            <person name="Grimmelikhuijzen C.J."/>
            <person name="Klingler M."/>
            <person name="Lorenzen M."/>
            <person name="Richards S."/>
            <person name="Roth S."/>
            <person name="Schroder R."/>
            <person name="Tautz D."/>
            <person name="Zdobnov E.M."/>
            <person name="Muzny D."/>
            <person name="Gibbs R.A."/>
            <person name="Weinstock G.M."/>
            <person name="Attaway T."/>
            <person name="Bell S."/>
            <person name="Buhay C.J."/>
            <person name="Chandrabose M.N."/>
            <person name="Chavez D."/>
            <person name="Clerk-Blankenburg K.P."/>
            <person name="Cree A."/>
            <person name="Dao M."/>
            <person name="Davis C."/>
            <person name="Chacko J."/>
            <person name="Dinh H."/>
            <person name="Dugan-Rocha S."/>
            <person name="Fowler G."/>
            <person name="Garner T.T."/>
            <person name="Garnes J."/>
            <person name="Gnirke A."/>
            <person name="Hawes A."/>
            <person name="Hernandez J."/>
            <person name="Hines S."/>
            <person name="Holder M."/>
            <person name="Hume J."/>
            <person name="Jhangiani S.N."/>
            <person name="Joshi V."/>
            <person name="Khan Z.M."/>
            <person name="Jackson L."/>
            <person name="Kovar C."/>
            <person name="Kowis A."/>
            <person name="Lee S."/>
            <person name="Lewis L.R."/>
            <person name="Margolis J."/>
            <person name="Morgan M."/>
            <person name="Nazareth L.V."/>
            <person name="Nguyen N."/>
            <person name="Okwuonu G."/>
            <person name="Parker D."/>
            <person name="Richards S."/>
            <person name="Ruiz S.J."/>
            <person name="Santibanez J."/>
            <person name="Savard J."/>
            <person name="Scherer S.E."/>
            <person name="Schneider B."/>
            <person name="Sodergren E."/>
            <person name="Tautz D."/>
            <person name="Vattahil S."/>
            <person name="Villasana D."/>
            <person name="White C.S."/>
            <person name="Wright R."/>
            <person name="Park Y."/>
            <person name="Beeman R.W."/>
            <person name="Lord J."/>
            <person name="Oppert B."/>
            <person name="Lorenzen M."/>
            <person name="Brown S."/>
            <person name="Wang L."/>
            <person name="Savard J."/>
            <person name="Tautz D."/>
            <person name="Richards S."/>
            <person name="Weinstock G."/>
            <person name="Gibbs R.A."/>
            <person name="Liu Y."/>
            <person name="Worley K."/>
            <person name="Weinstock G."/>
            <person name="Elsik C.G."/>
            <person name="Reese J.T."/>
            <person name="Elhaik E."/>
            <person name="Landan G."/>
            <person name="Graur D."/>
            <person name="Arensburger P."/>
            <person name="Atkinson P."/>
            <person name="Beeman R.W."/>
            <person name="Beidler J."/>
            <person name="Brown S.J."/>
            <person name="Demuth J.P."/>
            <person name="Drury D.W."/>
            <person name="Du Y.Z."/>
            <person name="Fujiwara H."/>
            <person name="Lorenzen M."/>
            <person name="Maselli V."/>
            <person name="Osanai M."/>
            <person name="Park Y."/>
            <person name="Robertson H.M."/>
            <person name="Tu Z."/>
            <person name="Wang J.J."/>
            <person name="Wang S."/>
            <person name="Richards S."/>
            <person name="Song H."/>
            <person name="Zhang L."/>
            <person name="Sodergren E."/>
            <person name="Werner D."/>
            <person name="Stanke M."/>
            <person name="Morgenstern B."/>
            <person name="Solovyev V."/>
            <person name="Kosarev P."/>
            <person name="Brown G."/>
            <person name="Chen H.C."/>
            <person name="Ermolaeva O."/>
            <person name="Hlavina W."/>
            <person name="Kapustin Y."/>
            <person name="Kiryutin B."/>
            <person name="Kitts P."/>
            <person name="Maglott D."/>
            <person name="Pruitt K."/>
            <person name="Sapojnikov V."/>
            <person name="Souvorov A."/>
            <person name="Mackey A.J."/>
            <person name="Waterhouse R.M."/>
            <person name="Wyder S."/>
            <person name="Zdobnov E.M."/>
            <person name="Zdobnov E.M."/>
            <person name="Wyder S."/>
            <person name="Kriventseva E.V."/>
            <person name="Kadowaki T."/>
            <person name="Bork P."/>
            <person name="Aranda M."/>
            <person name="Bao R."/>
            <person name="Beermann A."/>
            <person name="Berns N."/>
            <person name="Bolognesi R."/>
            <person name="Bonneton F."/>
            <person name="Bopp D."/>
            <person name="Brown S.J."/>
            <person name="Bucher G."/>
            <person name="Butts T."/>
            <person name="Chaumot A."/>
            <person name="Denell R.E."/>
            <person name="Ferrier D.E."/>
            <person name="Friedrich M."/>
            <person name="Gordon C.M."/>
            <person name="Jindra M."/>
            <person name="Klingler M."/>
            <person name="Lan Q."/>
            <person name="Lattorff H.M."/>
            <person name="Laudet V."/>
            <person name="von Levetsow C."/>
            <person name="Liu Z."/>
            <person name="Lutz R."/>
            <person name="Lynch J.A."/>
            <person name="da Fonseca R.N."/>
            <person name="Posnien N."/>
            <person name="Reuter R."/>
            <person name="Roth S."/>
            <person name="Savard J."/>
            <person name="Schinko J.B."/>
            <person name="Schmitt C."/>
            <person name="Schoppmeier M."/>
            <person name="Schroder R."/>
            <person name="Shippy T.D."/>
            <person name="Simonnet F."/>
            <person name="Marques-Souza H."/>
            <person name="Tautz D."/>
            <person name="Tomoyasu Y."/>
            <person name="Trauner J."/>
            <person name="Van der Zee M."/>
            <person name="Vervoort M."/>
            <person name="Wittkopp N."/>
            <person name="Wimmer E.A."/>
            <person name="Yang X."/>
            <person name="Jones A.K."/>
            <person name="Sattelle D.B."/>
            <person name="Ebert P.R."/>
            <person name="Nelson D."/>
            <person name="Scott J.G."/>
            <person name="Beeman R.W."/>
            <person name="Muthukrishnan S."/>
            <person name="Kramer K.J."/>
            <person name="Arakane Y."/>
            <person name="Beeman R.W."/>
            <person name="Zhu Q."/>
            <person name="Hogenkamp D."/>
            <person name="Dixit R."/>
            <person name="Oppert B."/>
            <person name="Jiang H."/>
            <person name="Zou Z."/>
            <person name="Marshall J."/>
            <person name="Elpidina E."/>
            <person name="Vinokurov K."/>
            <person name="Oppert C."/>
            <person name="Zou Z."/>
            <person name="Evans J."/>
            <person name="Lu Z."/>
            <person name="Zhao P."/>
            <person name="Sumathipala N."/>
            <person name="Altincicek B."/>
            <person name="Vilcinskas A."/>
            <person name="Williams M."/>
            <person name="Hultmark D."/>
            <person name="Hetru C."/>
            <person name="Jiang H."/>
            <person name="Grimmelikhuijzen C.J."/>
            <person name="Hauser F."/>
            <person name="Cazzamali G."/>
            <person name="Williamson M."/>
            <person name="Park Y."/>
            <person name="Li B."/>
            <person name="Tanaka Y."/>
            <person name="Predel R."/>
            <person name="Neupert S."/>
            <person name="Schachtner J."/>
            <person name="Verleyen P."/>
            <person name="Raible F."/>
            <person name="Bork P."/>
            <person name="Friedrich M."/>
            <person name="Walden K.K."/>
            <person name="Robertson H.M."/>
            <person name="Angeli S."/>
            <person name="Foret S."/>
            <person name="Bucher G."/>
            <person name="Schuetz S."/>
            <person name="Maleszka R."/>
            <person name="Wimmer E.A."/>
            <person name="Beeman R.W."/>
            <person name="Lorenzen M."/>
            <person name="Tomoyasu Y."/>
            <person name="Miller S.C."/>
            <person name="Grossmann D."/>
            <person name="Bucher G."/>
        </authorList>
    </citation>
    <scope>NUCLEOTIDE SEQUENCE [LARGE SCALE GENOMIC DNA]</scope>
    <source>
        <strain evidence="3 4">Georgia GA2</strain>
    </source>
</reference>